<organism evidence="4 5">
    <name type="scientific">Bacteroides faecichinchillae</name>
    <dbReference type="NCBI Taxonomy" id="871325"/>
    <lineage>
        <taxon>Bacteria</taxon>
        <taxon>Pseudomonadati</taxon>
        <taxon>Bacteroidota</taxon>
        <taxon>Bacteroidia</taxon>
        <taxon>Bacteroidales</taxon>
        <taxon>Bacteroidaceae</taxon>
        <taxon>Bacteroides</taxon>
    </lineage>
</organism>
<dbReference type="PANTHER" id="PTHR43818">
    <property type="entry name" value="BCDNA.GH03377"/>
    <property type="match status" value="1"/>
</dbReference>
<evidence type="ECO:0000259" key="2">
    <source>
        <dbReference type="Pfam" id="PF01408"/>
    </source>
</evidence>
<dbReference type="InterPro" id="IPR050463">
    <property type="entry name" value="Gfo/Idh/MocA_oxidrdct_glycsds"/>
</dbReference>
<feature type="domain" description="Gfo/Idh/MocA-like oxidoreductase bacterial type C-terminal" evidence="3">
    <location>
        <begin position="214"/>
        <end position="437"/>
    </location>
</feature>
<dbReference type="PROSITE" id="PS51318">
    <property type="entry name" value="TAT"/>
    <property type="match status" value="1"/>
</dbReference>
<keyword evidence="1" id="KW-0732">Signal</keyword>
<sequence>MSSKMTRKDFLRLSAIGLSSLIAPWSASATPVPVSGKSKKTEANDKINVGFIGLGQQAIHLMSGFITIPDVRIVAGCDVYDIKRDRFQNRVNKYYADKGIKNKLDMYIHYEELLARKDIDAVVIASPDHQHALMAIAACRAGKDIYIEKPLTFTIYEGQQLVKAVRENARILQVGSMQRSMNEFIHAANVAREGMLGKISLMKAHVGDGPKPYDLPKQEVPKGLDWDLWLGPLDTKWHYNHELNPLLNENGSDECWGAWRWYQGMGGGYTTDWGAHMFDIGQWAIGKDGSGPVEILPPSASPYDCLTFRYDNGIEMTQQKFDGGKQGIKIIGENGWIQVCRGEFLASSPEFMPKKVDEKAVYETNVPHYQIFIDCIRSRRDPNVPVEVGHSSCTVCTLGNIAYELNRPLQWNPIVQKFVNDPEATKKLHYDYRKPYTLE</sequence>
<dbReference type="OrthoDB" id="9795543at2"/>
<dbReference type="Gene3D" id="3.40.50.720">
    <property type="entry name" value="NAD(P)-binding Rossmann-like Domain"/>
    <property type="match status" value="1"/>
</dbReference>
<dbReference type="STRING" id="871325.SAMN05444349_11947"/>
<dbReference type="Gene3D" id="3.30.360.10">
    <property type="entry name" value="Dihydrodipicolinate Reductase, domain 2"/>
    <property type="match status" value="1"/>
</dbReference>
<name>A0A1M5BKN1_9BACE</name>
<dbReference type="Pfam" id="PF19051">
    <property type="entry name" value="GFO_IDH_MocA_C2"/>
    <property type="match status" value="1"/>
</dbReference>
<accession>A0A1M5BKN1</accession>
<dbReference type="SUPFAM" id="SSF55347">
    <property type="entry name" value="Glyceraldehyde-3-phosphate dehydrogenase-like, C-terminal domain"/>
    <property type="match status" value="1"/>
</dbReference>
<dbReference type="InterPro" id="IPR006311">
    <property type="entry name" value="TAT_signal"/>
</dbReference>
<dbReference type="InterPro" id="IPR000683">
    <property type="entry name" value="Gfo/Idh/MocA-like_OxRdtase_N"/>
</dbReference>
<dbReference type="InterPro" id="IPR043906">
    <property type="entry name" value="Gfo/Idh/MocA_OxRdtase_bact_C"/>
</dbReference>
<dbReference type="Proteomes" id="UP000184436">
    <property type="component" value="Unassembled WGS sequence"/>
</dbReference>
<dbReference type="PANTHER" id="PTHR43818:SF5">
    <property type="entry name" value="OXIDOREDUCTASE FAMILY PROTEIN"/>
    <property type="match status" value="1"/>
</dbReference>
<dbReference type="EMBL" id="FQVD01000019">
    <property type="protein sequence ID" value="SHF43029.1"/>
    <property type="molecule type" value="Genomic_DNA"/>
</dbReference>
<dbReference type="Pfam" id="PF01408">
    <property type="entry name" value="GFO_IDH_MocA"/>
    <property type="match status" value="1"/>
</dbReference>
<gene>
    <name evidence="4" type="ORF">SAMN05444349_11947</name>
</gene>
<feature type="chain" id="PRO_5030031287" evidence="1">
    <location>
        <begin position="30"/>
        <end position="439"/>
    </location>
</feature>
<evidence type="ECO:0000313" key="4">
    <source>
        <dbReference type="EMBL" id="SHF43029.1"/>
    </source>
</evidence>
<feature type="signal peptide" evidence="1">
    <location>
        <begin position="1"/>
        <end position="29"/>
    </location>
</feature>
<dbReference type="SUPFAM" id="SSF51735">
    <property type="entry name" value="NAD(P)-binding Rossmann-fold domains"/>
    <property type="match status" value="1"/>
</dbReference>
<evidence type="ECO:0000256" key="1">
    <source>
        <dbReference type="SAM" id="SignalP"/>
    </source>
</evidence>
<proteinExistence type="predicted"/>
<evidence type="ECO:0000313" key="5">
    <source>
        <dbReference type="Proteomes" id="UP000184436"/>
    </source>
</evidence>
<reference evidence="4 5" key="1">
    <citation type="submission" date="2016-11" db="EMBL/GenBank/DDBJ databases">
        <authorList>
            <person name="Jaros S."/>
            <person name="Januszkiewicz K."/>
            <person name="Wedrychowicz H."/>
        </authorList>
    </citation>
    <scope>NUCLEOTIDE SEQUENCE [LARGE SCALE GENOMIC DNA]</scope>
    <source>
        <strain evidence="4 5">DSM 26883</strain>
    </source>
</reference>
<dbReference type="InterPro" id="IPR036291">
    <property type="entry name" value="NAD(P)-bd_dom_sf"/>
</dbReference>
<protein>
    <submittedName>
        <fullName evidence="4">Predicted dehydrogenase</fullName>
    </submittedName>
</protein>
<dbReference type="AlphaFoldDB" id="A0A1M5BKN1"/>
<feature type="domain" description="Gfo/Idh/MocA-like oxidoreductase N-terminal" evidence="2">
    <location>
        <begin position="47"/>
        <end position="175"/>
    </location>
</feature>
<keyword evidence="5" id="KW-1185">Reference proteome</keyword>
<dbReference type="GO" id="GO:0000166">
    <property type="term" value="F:nucleotide binding"/>
    <property type="evidence" value="ECO:0007669"/>
    <property type="project" value="InterPro"/>
</dbReference>
<evidence type="ECO:0000259" key="3">
    <source>
        <dbReference type="Pfam" id="PF19051"/>
    </source>
</evidence>